<reference evidence="1" key="1">
    <citation type="journal article" date="2023" name="G3 (Bethesda)">
        <title>A reference genome for the long-term kleptoplast-retaining sea slug Elysia crispata morphotype clarki.</title>
        <authorList>
            <person name="Eastman K.E."/>
            <person name="Pendleton A.L."/>
            <person name="Shaikh M.A."/>
            <person name="Suttiyut T."/>
            <person name="Ogas R."/>
            <person name="Tomko P."/>
            <person name="Gavelis G."/>
            <person name="Widhalm J.R."/>
            <person name="Wisecaver J.H."/>
        </authorList>
    </citation>
    <scope>NUCLEOTIDE SEQUENCE</scope>
    <source>
        <strain evidence="1">ECLA1</strain>
    </source>
</reference>
<accession>A0AAE1AUB7</accession>
<sequence length="119" mass="13392">MQHAAGPKCTRKEKLPLFNFKLSIAAYLCRANKKAAAEKRGRPSVDMVQLAAKVRRGPAVSVPQQDIRTVMLGHRPMPCDKKGRCKRPGCNGTQKWMRSKCKIHLCLTLASNCFYAFHH</sequence>
<dbReference type="PANTHER" id="PTHR47272:SF1">
    <property type="entry name" value="PIGGYBAC TRANSPOSABLE ELEMENT-DERIVED PROTEIN 3-LIKE"/>
    <property type="match status" value="1"/>
</dbReference>
<dbReference type="EMBL" id="JAWDGP010001143">
    <property type="protein sequence ID" value="KAK3794078.1"/>
    <property type="molecule type" value="Genomic_DNA"/>
</dbReference>
<name>A0AAE1AUB7_9GAST</name>
<keyword evidence="2" id="KW-1185">Reference proteome</keyword>
<dbReference type="Proteomes" id="UP001283361">
    <property type="component" value="Unassembled WGS sequence"/>
</dbReference>
<comment type="caution">
    <text evidence="1">The sequence shown here is derived from an EMBL/GenBank/DDBJ whole genome shotgun (WGS) entry which is preliminary data.</text>
</comment>
<evidence type="ECO:0000313" key="2">
    <source>
        <dbReference type="Proteomes" id="UP001283361"/>
    </source>
</evidence>
<dbReference type="AlphaFoldDB" id="A0AAE1AUB7"/>
<protein>
    <submittedName>
        <fullName evidence="1">Uncharacterized protein</fullName>
    </submittedName>
</protein>
<gene>
    <name evidence="1" type="ORF">RRG08_042892</name>
</gene>
<dbReference type="PANTHER" id="PTHR47272">
    <property type="entry name" value="DDE_TNP_1_7 DOMAIN-CONTAINING PROTEIN"/>
    <property type="match status" value="1"/>
</dbReference>
<proteinExistence type="predicted"/>
<organism evidence="1 2">
    <name type="scientific">Elysia crispata</name>
    <name type="common">lettuce slug</name>
    <dbReference type="NCBI Taxonomy" id="231223"/>
    <lineage>
        <taxon>Eukaryota</taxon>
        <taxon>Metazoa</taxon>
        <taxon>Spiralia</taxon>
        <taxon>Lophotrochozoa</taxon>
        <taxon>Mollusca</taxon>
        <taxon>Gastropoda</taxon>
        <taxon>Heterobranchia</taxon>
        <taxon>Euthyneura</taxon>
        <taxon>Panpulmonata</taxon>
        <taxon>Sacoglossa</taxon>
        <taxon>Placobranchoidea</taxon>
        <taxon>Plakobranchidae</taxon>
        <taxon>Elysia</taxon>
    </lineage>
</organism>
<evidence type="ECO:0000313" key="1">
    <source>
        <dbReference type="EMBL" id="KAK3794078.1"/>
    </source>
</evidence>